<proteinExistence type="predicted"/>
<dbReference type="PANTHER" id="PTHR34125:SF2">
    <property type="entry name" value="TRANSMEMBRANE PROTEIN"/>
    <property type="match status" value="1"/>
</dbReference>
<feature type="transmembrane region" description="Helical" evidence="2">
    <location>
        <begin position="37"/>
        <end position="58"/>
    </location>
</feature>
<organism evidence="3 4">
    <name type="scientific">Quillaja saponaria</name>
    <name type="common">Soap bark tree</name>
    <dbReference type="NCBI Taxonomy" id="32244"/>
    <lineage>
        <taxon>Eukaryota</taxon>
        <taxon>Viridiplantae</taxon>
        <taxon>Streptophyta</taxon>
        <taxon>Embryophyta</taxon>
        <taxon>Tracheophyta</taxon>
        <taxon>Spermatophyta</taxon>
        <taxon>Magnoliopsida</taxon>
        <taxon>eudicotyledons</taxon>
        <taxon>Gunneridae</taxon>
        <taxon>Pentapetalae</taxon>
        <taxon>rosids</taxon>
        <taxon>fabids</taxon>
        <taxon>Fabales</taxon>
        <taxon>Quillajaceae</taxon>
        <taxon>Quillaja</taxon>
    </lineage>
</organism>
<accession>A0AAD7LML4</accession>
<keyword evidence="2 3" id="KW-0812">Transmembrane</keyword>
<sequence>MEIPEKLLKFKYHFVVLVLFSVILVSVIHLSPRFLTILAYFWPLFLSTALFLAAVLVFGKTSSVQGTDASVDKVGEGLLDYVARLPEQPVESHGPSSAKCQQLQAEEKDKQERKAM</sequence>
<reference evidence="3" key="1">
    <citation type="journal article" date="2023" name="Science">
        <title>Elucidation of the pathway for biosynthesis of saponin adjuvants from the soapbark tree.</title>
        <authorList>
            <person name="Reed J."/>
            <person name="Orme A."/>
            <person name="El-Demerdash A."/>
            <person name="Owen C."/>
            <person name="Martin L.B.B."/>
            <person name="Misra R.C."/>
            <person name="Kikuchi S."/>
            <person name="Rejzek M."/>
            <person name="Martin A.C."/>
            <person name="Harkess A."/>
            <person name="Leebens-Mack J."/>
            <person name="Louveau T."/>
            <person name="Stephenson M.J."/>
            <person name="Osbourn A."/>
        </authorList>
    </citation>
    <scope>NUCLEOTIDE SEQUENCE</scope>
    <source>
        <strain evidence="3">S10</strain>
    </source>
</reference>
<name>A0AAD7LML4_QUISA</name>
<evidence type="ECO:0000256" key="2">
    <source>
        <dbReference type="SAM" id="Phobius"/>
    </source>
</evidence>
<feature type="compositionally biased region" description="Polar residues" evidence="1">
    <location>
        <begin position="94"/>
        <end position="104"/>
    </location>
</feature>
<dbReference type="PANTHER" id="PTHR34125">
    <property type="entry name" value="OS01G0762900 PROTEIN"/>
    <property type="match status" value="1"/>
</dbReference>
<comment type="caution">
    <text evidence="3">The sequence shown here is derived from an EMBL/GenBank/DDBJ whole genome shotgun (WGS) entry which is preliminary data.</text>
</comment>
<keyword evidence="2" id="KW-1133">Transmembrane helix</keyword>
<dbReference type="AlphaFoldDB" id="A0AAD7LML4"/>
<feature type="transmembrane region" description="Helical" evidence="2">
    <location>
        <begin position="12"/>
        <end position="31"/>
    </location>
</feature>
<evidence type="ECO:0000313" key="4">
    <source>
        <dbReference type="Proteomes" id="UP001163823"/>
    </source>
</evidence>
<dbReference type="KEGG" id="qsa:O6P43_021299"/>
<dbReference type="EMBL" id="JARAOO010000008">
    <property type="protein sequence ID" value="KAJ7960924.1"/>
    <property type="molecule type" value="Genomic_DNA"/>
</dbReference>
<feature type="region of interest" description="Disordered" evidence="1">
    <location>
        <begin position="88"/>
        <end position="116"/>
    </location>
</feature>
<keyword evidence="4" id="KW-1185">Reference proteome</keyword>
<evidence type="ECO:0000256" key="1">
    <source>
        <dbReference type="SAM" id="MobiDB-lite"/>
    </source>
</evidence>
<keyword evidence="2" id="KW-0472">Membrane</keyword>
<evidence type="ECO:0000313" key="3">
    <source>
        <dbReference type="EMBL" id="KAJ7960924.1"/>
    </source>
</evidence>
<dbReference type="Proteomes" id="UP001163823">
    <property type="component" value="Chromosome 8"/>
</dbReference>
<gene>
    <name evidence="3" type="ORF">O6P43_021299</name>
</gene>
<protein>
    <submittedName>
        <fullName evidence="3">Transmembrane protein</fullName>
    </submittedName>
</protein>
<feature type="compositionally biased region" description="Basic and acidic residues" evidence="1">
    <location>
        <begin position="105"/>
        <end position="116"/>
    </location>
</feature>